<proteinExistence type="predicted"/>
<dbReference type="Gene3D" id="1.20.120.1770">
    <property type="match status" value="1"/>
</dbReference>
<dbReference type="GO" id="GO:0016020">
    <property type="term" value="C:membrane"/>
    <property type="evidence" value="ECO:0007669"/>
    <property type="project" value="UniProtKB-SubCell"/>
</dbReference>
<evidence type="ECO:0000256" key="1">
    <source>
        <dbReference type="ARBA" id="ARBA00004370"/>
    </source>
</evidence>
<feature type="transmembrane region" description="Helical" evidence="7">
    <location>
        <begin position="68"/>
        <end position="87"/>
    </location>
</feature>
<evidence type="ECO:0000256" key="3">
    <source>
        <dbReference type="ARBA" id="ARBA00022692"/>
    </source>
</evidence>
<keyword evidence="2" id="KW-0813">Transport</keyword>
<protein>
    <submittedName>
        <fullName evidence="10">Cytochrome b561 domain-containing protein</fullName>
    </submittedName>
</protein>
<accession>A0A915KWY3</accession>
<dbReference type="WBParaSite" id="nRc.2.0.1.t42973-RA">
    <property type="protein sequence ID" value="nRc.2.0.1.t42973-RA"/>
    <property type="gene ID" value="nRc.2.0.1.g42973"/>
</dbReference>
<evidence type="ECO:0000259" key="8">
    <source>
        <dbReference type="PROSITE" id="PS50939"/>
    </source>
</evidence>
<feature type="domain" description="Cytochrome b561" evidence="8">
    <location>
        <begin position="1"/>
        <end position="205"/>
    </location>
</feature>
<keyword evidence="9" id="KW-1185">Reference proteome</keyword>
<name>A0A915KWY3_ROMCU</name>
<evidence type="ECO:0000256" key="5">
    <source>
        <dbReference type="ARBA" id="ARBA00022989"/>
    </source>
</evidence>
<reference evidence="10" key="1">
    <citation type="submission" date="2022-11" db="UniProtKB">
        <authorList>
            <consortium name="WormBaseParasite"/>
        </authorList>
    </citation>
    <scope>IDENTIFICATION</scope>
</reference>
<evidence type="ECO:0000313" key="10">
    <source>
        <dbReference type="WBParaSite" id="nRc.2.0.1.t42973-RA"/>
    </source>
</evidence>
<organism evidence="9 10">
    <name type="scientific">Romanomermis culicivorax</name>
    <name type="common">Nematode worm</name>
    <dbReference type="NCBI Taxonomy" id="13658"/>
    <lineage>
        <taxon>Eukaryota</taxon>
        <taxon>Metazoa</taxon>
        <taxon>Ecdysozoa</taxon>
        <taxon>Nematoda</taxon>
        <taxon>Enoplea</taxon>
        <taxon>Dorylaimia</taxon>
        <taxon>Mermithida</taxon>
        <taxon>Mermithoidea</taxon>
        <taxon>Mermithidae</taxon>
        <taxon>Romanomermis</taxon>
    </lineage>
</organism>
<feature type="transmembrane region" description="Helical" evidence="7">
    <location>
        <begin position="188"/>
        <end position="210"/>
    </location>
</feature>
<keyword evidence="3 7" id="KW-0812">Transmembrane</keyword>
<feature type="transmembrane region" description="Helical" evidence="7">
    <location>
        <begin position="99"/>
        <end position="121"/>
    </location>
</feature>
<evidence type="ECO:0000256" key="7">
    <source>
        <dbReference type="SAM" id="Phobius"/>
    </source>
</evidence>
<sequence length="282" mass="31503">MDQRGILMIFGWWLFIASGILAARYLRTLWQDKKLFHSPIWFNTRLCSPFLTEPYGTEFNRPNLHRGLNATGVLAVAAAFICIFIRSCGEWEDDTDPTYKHSVLGMTASVCAFVQPVFAMVRCHPGTSKRPIFNWAHRIIGFGGLCCACKLHEDTKAGFHRSAAAIWYATFFHYGLHSQDGYGLAPRVLIIIFYCTLIAVVLLFEFLITVCERLSTKFNKISSNGGAQSSTPSNQFRIEMAESKNNAWDYGRVGLLALYMLITAGIGIALACFIGIGRQTSS</sequence>
<dbReference type="CDD" id="cd08760">
    <property type="entry name" value="Cyt_b561_FRRS1_like"/>
    <property type="match status" value="1"/>
</dbReference>
<keyword evidence="5 7" id="KW-1133">Transmembrane helix</keyword>
<evidence type="ECO:0000256" key="2">
    <source>
        <dbReference type="ARBA" id="ARBA00022448"/>
    </source>
</evidence>
<dbReference type="SMART" id="SM00665">
    <property type="entry name" value="B561"/>
    <property type="match status" value="1"/>
</dbReference>
<feature type="transmembrane region" description="Helical" evidence="7">
    <location>
        <begin position="253"/>
        <end position="276"/>
    </location>
</feature>
<dbReference type="Proteomes" id="UP000887565">
    <property type="component" value="Unplaced"/>
</dbReference>
<comment type="subcellular location">
    <subcellularLocation>
        <location evidence="1">Membrane</location>
    </subcellularLocation>
</comment>
<evidence type="ECO:0000256" key="4">
    <source>
        <dbReference type="ARBA" id="ARBA00022982"/>
    </source>
</evidence>
<feature type="transmembrane region" description="Helical" evidence="7">
    <location>
        <begin position="6"/>
        <end position="26"/>
    </location>
</feature>
<dbReference type="PROSITE" id="PS50939">
    <property type="entry name" value="CYTOCHROME_B561"/>
    <property type="match status" value="1"/>
</dbReference>
<evidence type="ECO:0000256" key="6">
    <source>
        <dbReference type="ARBA" id="ARBA00023136"/>
    </source>
</evidence>
<evidence type="ECO:0000313" key="9">
    <source>
        <dbReference type="Proteomes" id="UP000887565"/>
    </source>
</evidence>
<dbReference type="AlphaFoldDB" id="A0A915KWY3"/>
<dbReference type="InterPro" id="IPR006593">
    <property type="entry name" value="Cyt_b561/ferric_Rdtase_TM"/>
</dbReference>
<keyword evidence="6 7" id="KW-0472">Membrane</keyword>
<keyword evidence="4" id="KW-0249">Electron transport</keyword>